<evidence type="ECO:0000256" key="1">
    <source>
        <dbReference type="ARBA" id="ARBA00023015"/>
    </source>
</evidence>
<dbReference type="SUPFAM" id="SSF88946">
    <property type="entry name" value="Sigma2 domain of RNA polymerase sigma factors"/>
    <property type="match status" value="1"/>
</dbReference>
<reference evidence="3 5" key="1">
    <citation type="journal article" date="2015" name="Int. J. Syst. Evol. Microbiol.">
        <title>Complete genome sequence of Salinicoccus halodurans H3B36, isolated from the Qaidam Basin in China.</title>
        <authorList>
            <person name="Jiang K."/>
            <person name="Xue Y."/>
            <person name="Ma Y."/>
        </authorList>
    </citation>
    <scope>NUCLEOTIDE SEQUENCE [LARGE SCALE GENOMIC DNA]</scope>
    <source>
        <strain evidence="3 5">H3B36</strain>
    </source>
</reference>
<dbReference type="InterPro" id="IPR036388">
    <property type="entry name" value="WH-like_DNA-bd_sf"/>
</dbReference>
<dbReference type="Proteomes" id="UP000183090">
    <property type="component" value="Unassembled WGS sequence"/>
</dbReference>
<dbReference type="RefSeq" id="WP_046791268.1">
    <property type="nucleotide sequence ID" value="NZ_CP011366.1"/>
</dbReference>
<dbReference type="GO" id="GO:0006352">
    <property type="term" value="P:DNA-templated transcription initiation"/>
    <property type="evidence" value="ECO:0007669"/>
    <property type="project" value="InterPro"/>
</dbReference>
<evidence type="ECO:0000313" key="6">
    <source>
        <dbReference type="Proteomes" id="UP000183090"/>
    </source>
</evidence>
<name>A0A0F7HNC6_9STAP</name>
<dbReference type="KEGG" id="shv:AAT16_13375"/>
<evidence type="ECO:0000313" key="3">
    <source>
        <dbReference type="EMBL" id="AKG75091.1"/>
    </source>
</evidence>
<evidence type="ECO:0000256" key="2">
    <source>
        <dbReference type="ARBA" id="ARBA00023163"/>
    </source>
</evidence>
<reference evidence="5" key="2">
    <citation type="submission" date="2015-04" db="EMBL/GenBank/DDBJ databases">
        <title>Complete genome sequence of Salinicoccus halodurans strain H3B36, isolated from the Qaidam basin of China.</title>
        <authorList>
            <person name="Ma Y."/>
            <person name="Jiang K."/>
            <person name="Xue Y."/>
        </authorList>
    </citation>
    <scope>NUCLEOTIDE SEQUENCE [LARGE SCALE GENOMIC DNA]</scope>
    <source>
        <strain evidence="5">H3B36</strain>
    </source>
</reference>
<organism evidence="4 6">
    <name type="scientific">Salinicoccus halodurans</name>
    <dbReference type="NCBI Taxonomy" id="407035"/>
    <lineage>
        <taxon>Bacteria</taxon>
        <taxon>Bacillati</taxon>
        <taxon>Bacillota</taxon>
        <taxon>Bacilli</taxon>
        <taxon>Bacillales</taxon>
        <taxon>Staphylococcaceae</taxon>
        <taxon>Salinicoccus</taxon>
    </lineage>
</organism>
<reference evidence="4 6" key="3">
    <citation type="submission" date="2016-10" db="EMBL/GenBank/DDBJ databases">
        <authorList>
            <person name="Varghese N."/>
            <person name="Submissions S."/>
        </authorList>
    </citation>
    <scope>NUCLEOTIDE SEQUENCE [LARGE SCALE GENOMIC DNA]</scope>
    <source>
        <strain evidence="4 6">CGMCC 1.6501</strain>
    </source>
</reference>
<dbReference type="EMBL" id="CP011366">
    <property type="protein sequence ID" value="AKG75091.1"/>
    <property type="molecule type" value="Genomic_DNA"/>
</dbReference>
<dbReference type="GO" id="GO:0003677">
    <property type="term" value="F:DNA binding"/>
    <property type="evidence" value="ECO:0007669"/>
    <property type="project" value="InterPro"/>
</dbReference>
<proteinExistence type="predicted"/>
<dbReference type="SUPFAM" id="SSF46894">
    <property type="entry name" value="C-terminal effector domain of the bipartite response regulators"/>
    <property type="match status" value="1"/>
</dbReference>
<dbReference type="Gene3D" id="1.10.10.10">
    <property type="entry name" value="Winged helix-like DNA-binding domain superfamily/Winged helix DNA-binding domain"/>
    <property type="match status" value="1"/>
</dbReference>
<dbReference type="InterPro" id="IPR013325">
    <property type="entry name" value="RNA_pol_sigma_r2"/>
</dbReference>
<dbReference type="GO" id="GO:0003700">
    <property type="term" value="F:DNA-binding transcription factor activity"/>
    <property type="evidence" value="ECO:0007669"/>
    <property type="project" value="InterPro"/>
</dbReference>
<keyword evidence="2" id="KW-0804">Transcription</keyword>
<dbReference type="InterPro" id="IPR016032">
    <property type="entry name" value="Sig_transdc_resp-reg_C-effctor"/>
</dbReference>
<keyword evidence="5" id="KW-1185">Reference proteome</keyword>
<gene>
    <name evidence="3" type="ORF">AAT16_13375</name>
    <name evidence="4" type="ORF">SAMN05216235_0934</name>
</gene>
<dbReference type="EMBL" id="FOTB01000002">
    <property type="protein sequence ID" value="SFK65642.1"/>
    <property type="molecule type" value="Genomic_DNA"/>
</dbReference>
<protein>
    <submittedName>
        <fullName evidence="4">RNA polymerase, sigma 30 subunit, SigH</fullName>
    </submittedName>
</protein>
<dbReference type="Proteomes" id="UP000034029">
    <property type="component" value="Chromosome"/>
</dbReference>
<evidence type="ECO:0000313" key="4">
    <source>
        <dbReference type="EMBL" id="SFK65642.1"/>
    </source>
</evidence>
<sequence length="212" mass="25735">MYRITSFYFIIKESMDDELDHLAIQVYDGNMEAFNAIDRYLRPQIIRMSHKYANAYNDREDVEQDMMESALRLCYRYEYELGRYRHYVMRSIRFEMFERLKEYSATRTREYVRRAQTINFEVGDSRDTTVTDPMELLVREEQLEYLLGDKSVCSPFEQRILRLFRNGWTMDGISRHLKVDRRTVSNSLYRVRRKKERLDLDVEPEGSFDNMA</sequence>
<keyword evidence="1" id="KW-0805">Transcription regulation</keyword>
<dbReference type="AlphaFoldDB" id="A0A0F7HNC6"/>
<accession>A0A0F7HNC6</accession>
<evidence type="ECO:0000313" key="5">
    <source>
        <dbReference type="Proteomes" id="UP000034029"/>
    </source>
</evidence>